<accession>K1RBY7</accession>
<gene>
    <name evidence="1" type="ORF">CGI_10027683</name>
</gene>
<dbReference type="InParanoid" id="K1RBY7"/>
<sequence>MSLSFAISISNHHVCPRERGRGLTSHKTIGRRKCHTYSAIPARALTRTNTMWINTLGLSEPPEMKCLESGCFSAIYVKHLGHQQGPRLHLVLSPVVALAQEHSPEVGLGR</sequence>
<protein>
    <submittedName>
        <fullName evidence="1">Uncharacterized protein</fullName>
    </submittedName>
</protein>
<evidence type="ECO:0000313" key="1">
    <source>
        <dbReference type="EMBL" id="EKC31571.1"/>
    </source>
</evidence>
<proteinExistence type="predicted"/>
<reference evidence="1" key="1">
    <citation type="journal article" date="2012" name="Nature">
        <title>The oyster genome reveals stress adaptation and complexity of shell formation.</title>
        <authorList>
            <person name="Zhang G."/>
            <person name="Fang X."/>
            <person name="Guo X."/>
            <person name="Li L."/>
            <person name="Luo R."/>
            <person name="Xu F."/>
            <person name="Yang P."/>
            <person name="Zhang L."/>
            <person name="Wang X."/>
            <person name="Qi H."/>
            <person name="Xiong Z."/>
            <person name="Que H."/>
            <person name="Xie Y."/>
            <person name="Holland P.W."/>
            <person name="Paps J."/>
            <person name="Zhu Y."/>
            <person name="Wu F."/>
            <person name="Chen Y."/>
            <person name="Wang J."/>
            <person name="Peng C."/>
            <person name="Meng J."/>
            <person name="Yang L."/>
            <person name="Liu J."/>
            <person name="Wen B."/>
            <person name="Zhang N."/>
            <person name="Huang Z."/>
            <person name="Zhu Q."/>
            <person name="Feng Y."/>
            <person name="Mount A."/>
            <person name="Hedgecock D."/>
            <person name="Xu Z."/>
            <person name="Liu Y."/>
            <person name="Domazet-Loso T."/>
            <person name="Du Y."/>
            <person name="Sun X."/>
            <person name="Zhang S."/>
            <person name="Liu B."/>
            <person name="Cheng P."/>
            <person name="Jiang X."/>
            <person name="Li J."/>
            <person name="Fan D."/>
            <person name="Wang W."/>
            <person name="Fu W."/>
            <person name="Wang T."/>
            <person name="Wang B."/>
            <person name="Zhang J."/>
            <person name="Peng Z."/>
            <person name="Li Y."/>
            <person name="Li N."/>
            <person name="Wang J."/>
            <person name="Chen M."/>
            <person name="He Y."/>
            <person name="Tan F."/>
            <person name="Song X."/>
            <person name="Zheng Q."/>
            <person name="Huang R."/>
            <person name="Yang H."/>
            <person name="Du X."/>
            <person name="Chen L."/>
            <person name="Yang M."/>
            <person name="Gaffney P.M."/>
            <person name="Wang S."/>
            <person name="Luo L."/>
            <person name="She Z."/>
            <person name="Ming Y."/>
            <person name="Huang W."/>
            <person name="Zhang S."/>
            <person name="Huang B."/>
            <person name="Zhang Y."/>
            <person name="Qu T."/>
            <person name="Ni P."/>
            <person name="Miao G."/>
            <person name="Wang J."/>
            <person name="Wang Q."/>
            <person name="Steinberg C.E."/>
            <person name="Wang H."/>
            <person name="Li N."/>
            <person name="Qian L."/>
            <person name="Zhang G."/>
            <person name="Li Y."/>
            <person name="Yang H."/>
            <person name="Liu X."/>
            <person name="Wang J."/>
            <person name="Yin Y."/>
            <person name="Wang J."/>
        </authorList>
    </citation>
    <scope>NUCLEOTIDE SEQUENCE [LARGE SCALE GENOMIC DNA]</scope>
    <source>
        <strain evidence="1">05x7-T-G4-1.051#20</strain>
    </source>
</reference>
<dbReference type="AlphaFoldDB" id="K1RBY7"/>
<organism evidence="1">
    <name type="scientific">Magallana gigas</name>
    <name type="common">Pacific oyster</name>
    <name type="synonym">Crassostrea gigas</name>
    <dbReference type="NCBI Taxonomy" id="29159"/>
    <lineage>
        <taxon>Eukaryota</taxon>
        <taxon>Metazoa</taxon>
        <taxon>Spiralia</taxon>
        <taxon>Lophotrochozoa</taxon>
        <taxon>Mollusca</taxon>
        <taxon>Bivalvia</taxon>
        <taxon>Autobranchia</taxon>
        <taxon>Pteriomorphia</taxon>
        <taxon>Ostreida</taxon>
        <taxon>Ostreoidea</taxon>
        <taxon>Ostreidae</taxon>
        <taxon>Magallana</taxon>
    </lineage>
</organism>
<dbReference type="EMBL" id="JH816755">
    <property type="protein sequence ID" value="EKC31571.1"/>
    <property type="molecule type" value="Genomic_DNA"/>
</dbReference>
<name>K1RBY7_MAGGI</name>
<dbReference type="HOGENOM" id="CLU_2173452_0_0_1"/>